<accession>A0A9J5XFI2</accession>
<organism evidence="2 3">
    <name type="scientific">Solanum commersonii</name>
    <name type="common">Commerson's wild potato</name>
    <name type="synonym">Commerson's nightshade</name>
    <dbReference type="NCBI Taxonomy" id="4109"/>
    <lineage>
        <taxon>Eukaryota</taxon>
        <taxon>Viridiplantae</taxon>
        <taxon>Streptophyta</taxon>
        <taxon>Embryophyta</taxon>
        <taxon>Tracheophyta</taxon>
        <taxon>Spermatophyta</taxon>
        <taxon>Magnoliopsida</taxon>
        <taxon>eudicotyledons</taxon>
        <taxon>Gunneridae</taxon>
        <taxon>Pentapetalae</taxon>
        <taxon>asterids</taxon>
        <taxon>lamiids</taxon>
        <taxon>Solanales</taxon>
        <taxon>Solanaceae</taxon>
        <taxon>Solanoideae</taxon>
        <taxon>Solaneae</taxon>
        <taxon>Solanum</taxon>
    </lineage>
</organism>
<feature type="region of interest" description="Disordered" evidence="1">
    <location>
        <begin position="107"/>
        <end position="174"/>
    </location>
</feature>
<name>A0A9J5XFI2_SOLCO</name>
<evidence type="ECO:0000313" key="2">
    <source>
        <dbReference type="EMBL" id="KAG5587131.1"/>
    </source>
</evidence>
<feature type="compositionally biased region" description="Basic and acidic residues" evidence="1">
    <location>
        <begin position="117"/>
        <end position="154"/>
    </location>
</feature>
<dbReference type="AlphaFoldDB" id="A0A9J5XFI2"/>
<sequence>MRRKTGEIKEKWITIKYDYILKYYKTCKQQGHSANECFVIHPEVYPKEVEKENDEKDAEELEKAQKGKDKIGETNGGYNIRGKGKQVWNPRPQQIEKTLETTNKFRVFGDSQSGSLAKEEEEKNEEDKINEEGFFEAAKENHKGILDEKNEDSKTLIGSKAKENQANAHSGVGE</sequence>
<reference evidence="2 3" key="1">
    <citation type="submission" date="2020-09" db="EMBL/GenBank/DDBJ databases">
        <title>De no assembly of potato wild relative species, Solanum commersonii.</title>
        <authorList>
            <person name="Cho K."/>
        </authorList>
    </citation>
    <scope>NUCLEOTIDE SEQUENCE [LARGE SCALE GENOMIC DNA]</scope>
    <source>
        <strain evidence="2">LZ3.2</strain>
        <tissue evidence="2">Leaf</tissue>
    </source>
</reference>
<proteinExistence type="predicted"/>
<dbReference type="Proteomes" id="UP000824120">
    <property type="component" value="Chromosome 9"/>
</dbReference>
<evidence type="ECO:0000313" key="3">
    <source>
        <dbReference type="Proteomes" id="UP000824120"/>
    </source>
</evidence>
<feature type="compositionally biased region" description="Basic and acidic residues" evidence="1">
    <location>
        <begin position="61"/>
        <end position="72"/>
    </location>
</feature>
<dbReference type="OrthoDB" id="1939300at2759"/>
<dbReference type="EMBL" id="JACXVP010000009">
    <property type="protein sequence ID" value="KAG5587131.1"/>
    <property type="molecule type" value="Genomic_DNA"/>
</dbReference>
<keyword evidence="3" id="KW-1185">Reference proteome</keyword>
<feature type="region of interest" description="Disordered" evidence="1">
    <location>
        <begin position="49"/>
        <end position="87"/>
    </location>
</feature>
<comment type="caution">
    <text evidence="2">The sequence shown here is derived from an EMBL/GenBank/DDBJ whole genome shotgun (WGS) entry which is preliminary data.</text>
</comment>
<gene>
    <name evidence="2" type="ORF">H5410_047565</name>
</gene>
<protein>
    <submittedName>
        <fullName evidence="2">Uncharacterized protein</fullName>
    </submittedName>
</protein>
<evidence type="ECO:0000256" key="1">
    <source>
        <dbReference type="SAM" id="MobiDB-lite"/>
    </source>
</evidence>